<keyword evidence="1" id="KW-0808">Transferase</keyword>
<keyword evidence="5" id="KW-1185">Reference proteome</keyword>
<dbReference type="Proteomes" id="UP001259347">
    <property type="component" value="Unassembled WGS sequence"/>
</dbReference>
<evidence type="ECO:0000259" key="3">
    <source>
        <dbReference type="PROSITE" id="PS51186"/>
    </source>
</evidence>
<dbReference type="InterPro" id="IPR000182">
    <property type="entry name" value="GNAT_dom"/>
</dbReference>
<dbReference type="NCBIfam" id="TIGR01575">
    <property type="entry name" value="rimI"/>
    <property type="match status" value="1"/>
</dbReference>
<evidence type="ECO:0000313" key="4">
    <source>
        <dbReference type="EMBL" id="MDR6867274.1"/>
    </source>
</evidence>
<keyword evidence="2" id="KW-0012">Acyltransferase</keyword>
<dbReference type="EMBL" id="JAVDUM010000007">
    <property type="protein sequence ID" value="MDR6867274.1"/>
    <property type="molecule type" value="Genomic_DNA"/>
</dbReference>
<organism evidence="4 5">
    <name type="scientific">Microbacterium resistens</name>
    <dbReference type="NCBI Taxonomy" id="156977"/>
    <lineage>
        <taxon>Bacteria</taxon>
        <taxon>Bacillati</taxon>
        <taxon>Actinomycetota</taxon>
        <taxon>Actinomycetes</taxon>
        <taxon>Micrococcales</taxon>
        <taxon>Microbacteriaceae</taxon>
        <taxon>Microbacterium</taxon>
    </lineage>
</organism>
<dbReference type="RefSeq" id="WP_310019917.1">
    <property type="nucleotide sequence ID" value="NZ_JAVDUM010000007.1"/>
</dbReference>
<accession>A0ABU1SCJ1</accession>
<evidence type="ECO:0000256" key="1">
    <source>
        <dbReference type="ARBA" id="ARBA00022679"/>
    </source>
</evidence>
<dbReference type="InterPro" id="IPR006464">
    <property type="entry name" value="AcTrfase_RimI/Ard1"/>
</dbReference>
<dbReference type="InterPro" id="IPR016181">
    <property type="entry name" value="Acyl_CoA_acyltransferase"/>
</dbReference>
<reference evidence="4 5" key="1">
    <citation type="submission" date="2023-07" db="EMBL/GenBank/DDBJ databases">
        <title>Sorghum-associated microbial communities from plants grown in Nebraska, USA.</title>
        <authorList>
            <person name="Schachtman D."/>
        </authorList>
    </citation>
    <scope>NUCLEOTIDE SEQUENCE [LARGE SCALE GENOMIC DNA]</scope>
    <source>
        <strain evidence="4 5">2980</strain>
    </source>
</reference>
<evidence type="ECO:0000313" key="5">
    <source>
        <dbReference type="Proteomes" id="UP001259347"/>
    </source>
</evidence>
<dbReference type="Pfam" id="PF00583">
    <property type="entry name" value="Acetyltransf_1"/>
    <property type="match status" value="1"/>
</dbReference>
<gene>
    <name evidence="4" type="ORF">J2Y69_001875</name>
</gene>
<dbReference type="CDD" id="cd04301">
    <property type="entry name" value="NAT_SF"/>
    <property type="match status" value="1"/>
</dbReference>
<name>A0ABU1SCJ1_9MICO</name>
<evidence type="ECO:0000256" key="2">
    <source>
        <dbReference type="ARBA" id="ARBA00023315"/>
    </source>
</evidence>
<proteinExistence type="predicted"/>
<dbReference type="PROSITE" id="PS51186">
    <property type="entry name" value="GNAT"/>
    <property type="match status" value="1"/>
</dbReference>
<dbReference type="SUPFAM" id="SSF55729">
    <property type="entry name" value="Acyl-CoA N-acyltransferases (Nat)"/>
    <property type="match status" value="1"/>
</dbReference>
<protein>
    <submittedName>
        <fullName evidence="4">Ribosomal-protein-alanine acetyltransferase</fullName>
    </submittedName>
</protein>
<dbReference type="InterPro" id="IPR050832">
    <property type="entry name" value="Bact_Acetyltransf"/>
</dbReference>
<sequence>MIRPATPADLAAIMALEHAAFPGDAWSEQSMSAELAGAHGHYVVDEEDDGRVVGYAGLRAVQGSRDADIQTIAIDAAHRGEGRGRGLLRALVAVAAERGAREVFLDVRADNMPAIALYASEGFEEIGRRPRYYRPDGMDAIVMKAPLTRGAAGAPVGKEASA</sequence>
<comment type="caution">
    <text evidence="4">The sequence shown here is derived from an EMBL/GenBank/DDBJ whole genome shotgun (WGS) entry which is preliminary data.</text>
</comment>
<dbReference type="PANTHER" id="PTHR43877">
    <property type="entry name" value="AMINOALKYLPHOSPHONATE N-ACETYLTRANSFERASE-RELATED-RELATED"/>
    <property type="match status" value="1"/>
</dbReference>
<feature type="domain" description="N-acetyltransferase" evidence="3">
    <location>
        <begin position="1"/>
        <end position="148"/>
    </location>
</feature>
<dbReference type="Gene3D" id="3.40.630.30">
    <property type="match status" value="1"/>
</dbReference>